<organism evidence="1 2">
    <name type="scientific">Trifolium medium</name>
    <dbReference type="NCBI Taxonomy" id="97028"/>
    <lineage>
        <taxon>Eukaryota</taxon>
        <taxon>Viridiplantae</taxon>
        <taxon>Streptophyta</taxon>
        <taxon>Embryophyta</taxon>
        <taxon>Tracheophyta</taxon>
        <taxon>Spermatophyta</taxon>
        <taxon>Magnoliopsida</taxon>
        <taxon>eudicotyledons</taxon>
        <taxon>Gunneridae</taxon>
        <taxon>Pentapetalae</taxon>
        <taxon>rosids</taxon>
        <taxon>fabids</taxon>
        <taxon>Fabales</taxon>
        <taxon>Fabaceae</taxon>
        <taxon>Papilionoideae</taxon>
        <taxon>50 kb inversion clade</taxon>
        <taxon>NPAAA clade</taxon>
        <taxon>Hologalegina</taxon>
        <taxon>IRL clade</taxon>
        <taxon>Trifolieae</taxon>
        <taxon>Trifolium</taxon>
    </lineage>
</organism>
<protein>
    <submittedName>
        <fullName evidence="1">PCTP-like protein</fullName>
    </submittedName>
</protein>
<feature type="non-terminal residue" evidence="1">
    <location>
        <position position="1"/>
    </location>
</feature>
<proteinExistence type="predicted"/>
<name>A0A392TYM6_9FABA</name>
<reference evidence="1 2" key="1">
    <citation type="journal article" date="2018" name="Front. Plant Sci.">
        <title>Red Clover (Trifolium pratense) and Zigzag Clover (T. medium) - A Picture of Genomic Similarities and Differences.</title>
        <authorList>
            <person name="Dluhosova J."/>
            <person name="Istvanek J."/>
            <person name="Nedelnik J."/>
            <person name="Repkova J."/>
        </authorList>
    </citation>
    <scope>NUCLEOTIDE SEQUENCE [LARGE SCALE GENOMIC DNA]</scope>
    <source>
        <strain evidence="2">cv. 10/8</strain>
        <tissue evidence="1">Leaf</tissue>
    </source>
</reference>
<evidence type="ECO:0000313" key="2">
    <source>
        <dbReference type="Proteomes" id="UP000265520"/>
    </source>
</evidence>
<dbReference type="EMBL" id="LXQA010689051">
    <property type="protein sequence ID" value="MCI66119.1"/>
    <property type="molecule type" value="Genomic_DNA"/>
</dbReference>
<comment type="caution">
    <text evidence="1">The sequence shown here is derived from an EMBL/GenBank/DDBJ whole genome shotgun (WGS) entry which is preliminary data.</text>
</comment>
<sequence>REFIVYEHRQTMEDGTVVVAVASLPKEIAAGFIQVMLKFDHFVKL</sequence>
<dbReference type="Proteomes" id="UP000265520">
    <property type="component" value="Unassembled WGS sequence"/>
</dbReference>
<keyword evidence="2" id="KW-1185">Reference proteome</keyword>
<evidence type="ECO:0000313" key="1">
    <source>
        <dbReference type="EMBL" id="MCI66119.1"/>
    </source>
</evidence>
<accession>A0A392TYM6</accession>
<dbReference type="AlphaFoldDB" id="A0A392TYM6"/>